<accession>A0A1I8IJ91</accession>
<dbReference type="PRINTS" id="PR00092">
    <property type="entry name" value="TYROSINASE"/>
</dbReference>
<evidence type="ECO:0000256" key="1">
    <source>
        <dbReference type="ARBA" id="ARBA00022723"/>
    </source>
</evidence>
<keyword evidence="4" id="KW-0812">Transmembrane</keyword>
<dbReference type="GO" id="GO:0046872">
    <property type="term" value="F:metal ion binding"/>
    <property type="evidence" value="ECO:0007669"/>
    <property type="project" value="UniProtKB-KW"/>
</dbReference>
<protein>
    <submittedName>
        <fullName evidence="8">Tyrosinase_Cu-bd domain-containing protein</fullName>
    </submittedName>
</protein>
<feature type="compositionally biased region" description="Basic residues" evidence="3">
    <location>
        <begin position="712"/>
        <end position="723"/>
    </location>
</feature>
<sequence>LSAHEGSAVPCGGPQRGACVAITTAAVDEDPPSEELRNDDRLSWPLRFFAFACQCRPAFWGADCGESAPLRPRLRKNALNMSAEERLLLRQVLVASKNESSGWAVLNISSSANGDPATPDKVSFVNVSVYDLLPVMPDEGAAGEDGGEEGSCPRSRHQLDFAHRGPGFLPWHRHYLLLAEALFANIAKSRFGAEDFSLPYWDWTGKSVCDVCTSDLVGPVGNATGKRTTQIPIRVFVGGDFANFRAFCPRRSSPGACHTCDPAKFQDVGGDGSNAEPLWRSYNADFFNQDNGDNGGLPSIEETAYLLVNASRYDSPPYNQSAANDSFRNLLEGFVNSSGDFSTAGRQFMHNLVHSYMRGTWLDVALSPNDPLFWLHHCFVDKLFEVWLRSSPDAADPDKNLPVDGAPCGFDPARMRPIPIKNLPVDGAPVGHSRRSNMVPFFPPVTVADRFARSDSLGFGYDTLQLETGLDALALRGAPAAAESGRVERGILAVPADSPLAGWNFRLISLVEFLVLAVCLCVIAGWTCFTLRQRRGLGGQYRQVEGPDPTADGGSGSGGKIKAGGHHQRQEEEETPLIADKRSGKRKIPIYGRIKKIMQLDKEVGKVSATVPPVVSRALELFVENLISESFQLAQRNNLTKTISVSHLKHVIEREEKFSFARKLVRNVQELQIKALSDTLPNDSTTAAGSASSSSAIFAASVGGASSSSTAPKKRGRKPKRLLKAADSATTAATTSATAEPPNQPFTMSNLALNAISITVGLFFLFFGMLKLCPLFSDQLYRDMRKIFIQTAGTFPLHSITGWAPNPHSWRRVYGSAESVAGLLLAVCPGPIRDASNLALLGLLLINLHAVWSLGQGLKEASHGMVFGLLLLCRLVIRVQVWQRERELAAETAELEQTYGKKNS</sequence>
<feature type="domain" description="Tyrosinase copper-binding" evidence="6">
    <location>
        <begin position="370"/>
        <end position="381"/>
    </location>
</feature>
<feature type="transmembrane region" description="Helical" evidence="4">
    <location>
        <begin position="751"/>
        <end position="776"/>
    </location>
</feature>
<evidence type="ECO:0000313" key="7">
    <source>
        <dbReference type="Proteomes" id="UP000095280"/>
    </source>
</evidence>
<dbReference type="InterPro" id="IPR008922">
    <property type="entry name" value="Di-copper_centre_dom_sf"/>
</dbReference>
<dbReference type="InterPro" id="IPR002227">
    <property type="entry name" value="Tyrosinase_Cu-bd"/>
</dbReference>
<feature type="compositionally biased region" description="Low complexity" evidence="3">
    <location>
        <begin position="540"/>
        <end position="552"/>
    </location>
</feature>
<dbReference type="AlphaFoldDB" id="A0A1I8IJ91"/>
<evidence type="ECO:0000313" key="8">
    <source>
        <dbReference type="WBParaSite" id="maker-uti_cns_0013348-snap-gene-0.2-mRNA-1"/>
    </source>
</evidence>
<evidence type="ECO:0000256" key="3">
    <source>
        <dbReference type="SAM" id="MobiDB-lite"/>
    </source>
</evidence>
<dbReference type="Gene3D" id="1.10.1280.10">
    <property type="entry name" value="Di-copper center containing domain from catechol oxidase"/>
    <property type="match status" value="1"/>
</dbReference>
<dbReference type="Pfam" id="PF00264">
    <property type="entry name" value="Tyrosinase"/>
    <property type="match status" value="1"/>
</dbReference>
<keyword evidence="4" id="KW-1133">Transmembrane helix</keyword>
<feature type="transmembrane region" description="Helical" evidence="4">
    <location>
        <begin position="507"/>
        <end position="529"/>
    </location>
</feature>
<dbReference type="Proteomes" id="UP000095280">
    <property type="component" value="Unplaced"/>
</dbReference>
<feature type="compositionally biased region" description="Gly residues" evidence="3">
    <location>
        <begin position="553"/>
        <end position="562"/>
    </location>
</feature>
<dbReference type="PROSITE" id="PS00497">
    <property type="entry name" value="TYROSINASE_1"/>
    <property type="match status" value="1"/>
</dbReference>
<dbReference type="GO" id="GO:0046982">
    <property type="term" value="F:protein heterodimerization activity"/>
    <property type="evidence" value="ECO:0007669"/>
    <property type="project" value="InterPro"/>
</dbReference>
<evidence type="ECO:0000256" key="2">
    <source>
        <dbReference type="ARBA" id="ARBA00023008"/>
    </source>
</evidence>
<name>A0A1I8IJ91_9PLAT</name>
<keyword evidence="7" id="KW-1185">Reference proteome</keyword>
<evidence type="ECO:0000259" key="5">
    <source>
        <dbReference type="PROSITE" id="PS00497"/>
    </source>
</evidence>
<dbReference type="Gene3D" id="1.10.20.10">
    <property type="entry name" value="Histone, subunit A"/>
    <property type="match status" value="1"/>
</dbReference>
<keyword evidence="2" id="KW-0186">Copper</keyword>
<feature type="region of interest" description="Disordered" evidence="3">
    <location>
        <begin position="704"/>
        <end position="725"/>
    </location>
</feature>
<dbReference type="WBParaSite" id="maker-uti_cns_0013348-snap-gene-0.2-mRNA-1">
    <property type="protein sequence ID" value="maker-uti_cns_0013348-snap-gene-0.2-mRNA-1"/>
    <property type="gene ID" value="maker-uti_cns_0013348-snap-gene-0.2"/>
</dbReference>
<dbReference type="Pfam" id="PF00808">
    <property type="entry name" value="CBFD_NFYB_HMF"/>
    <property type="match status" value="1"/>
</dbReference>
<dbReference type="InterPro" id="IPR003958">
    <property type="entry name" value="CBFA_NFYB_domain"/>
</dbReference>
<organism evidence="7 8">
    <name type="scientific">Macrostomum lignano</name>
    <dbReference type="NCBI Taxonomy" id="282301"/>
    <lineage>
        <taxon>Eukaryota</taxon>
        <taxon>Metazoa</taxon>
        <taxon>Spiralia</taxon>
        <taxon>Lophotrochozoa</taxon>
        <taxon>Platyhelminthes</taxon>
        <taxon>Rhabditophora</taxon>
        <taxon>Macrostomorpha</taxon>
        <taxon>Macrostomida</taxon>
        <taxon>Macrostomidae</taxon>
        <taxon>Macrostomum</taxon>
    </lineage>
</organism>
<evidence type="ECO:0000256" key="4">
    <source>
        <dbReference type="SAM" id="Phobius"/>
    </source>
</evidence>
<evidence type="ECO:0000259" key="6">
    <source>
        <dbReference type="PROSITE" id="PS00498"/>
    </source>
</evidence>
<dbReference type="CDD" id="cd22906">
    <property type="entry name" value="HFD_DRAP1"/>
    <property type="match status" value="1"/>
</dbReference>
<dbReference type="PANTHER" id="PTHR11474:SF126">
    <property type="entry name" value="TYROSINASE-LIKE PROTEIN TYR-1-RELATED"/>
    <property type="match status" value="1"/>
</dbReference>
<dbReference type="GO" id="GO:0016491">
    <property type="term" value="F:oxidoreductase activity"/>
    <property type="evidence" value="ECO:0007669"/>
    <property type="project" value="InterPro"/>
</dbReference>
<dbReference type="PANTHER" id="PTHR11474">
    <property type="entry name" value="TYROSINASE FAMILY MEMBER"/>
    <property type="match status" value="1"/>
</dbReference>
<reference evidence="8" key="1">
    <citation type="submission" date="2016-11" db="UniProtKB">
        <authorList>
            <consortium name="WormBaseParasite"/>
        </authorList>
    </citation>
    <scope>IDENTIFICATION</scope>
</reference>
<dbReference type="PROSITE" id="PS00498">
    <property type="entry name" value="TYROSINASE_2"/>
    <property type="match status" value="1"/>
</dbReference>
<dbReference type="InterPro" id="IPR050316">
    <property type="entry name" value="Tyrosinase/Hemocyanin"/>
</dbReference>
<feature type="region of interest" description="Disordered" evidence="3">
    <location>
        <begin position="540"/>
        <end position="576"/>
    </location>
</feature>
<dbReference type="SUPFAM" id="SSF47113">
    <property type="entry name" value="Histone-fold"/>
    <property type="match status" value="1"/>
</dbReference>
<dbReference type="InterPro" id="IPR009072">
    <property type="entry name" value="Histone-fold"/>
</dbReference>
<feature type="domain" description="Tyrosinase copper-binding" evidence="5">
    <location>
        <begin position="163"/>
        <end position="180"/>
    </location>
</feature>
<keyword evidence="4" id="KW-0472">Membrane</keyword>
<dbReference type="SUPFAM" id="SSF48056">
    <property type="entry name" value="Di-copper centre-containing domain"/>
    <property type="match status" value="1"/>
</dbReference>
<keyword evidence="1" id="KW-0479">Metal-binding</keyword>
<proteinExistence type="predicted"/>